<keyword evidence="5" id="KW-1185">Reference proteome</keyword>
<dbReference type="GO" id="GO:0004165">
    <property type="term" value="F:delta(3)-delta(2)-enoyl-CoA isomerase activity"/>
    <property type="evidence" value="ECO:0007669"/>
    <property type="project" value="TreeGrafter"/>
</dbReference>
<dbReference type="AlphaFoldDB" id="A0A9P4M5Q0"/>
<dbReference type="InterPro" id="IPR001753">
    <property type="entry name" value="Enoyl-CoA_hydra/iso"/>
</dbReference>
<keyword evidence="2" id="KW-0843">Virulence</keyword>
<dbReference type="Pfam" id="PF00378">
    <property type="entry name" value="ECH_1"/>
    <property type="match status" value="1"/>
</dbReference>
<dbReference type="PANTHER" id="PTHR11941:SF75">
    <property type="entry name" value="ENOYL-COA HYDRATASE_ISOMERASE FAMILY PROTEIN"/>
    <property type="match status" value="1"/>
</dbReference>
<dbReference type="Proteomes" id="UP000799772">
    <property type="component" value="Unassembled WGS sequence"/>
</dbReference>
<proteinExistence type="predicted"/>
<dbReference type="InterPro" id="IPR029045">
    <property type="entry name" value="ClpP/crotonase-like_dom_sf"/>
</dbReference>
<dbReference type="Gene3D" id="3.90.226.10">
    <property type="entry name" value="2-enoyl-CoA Hydratase, Chain A, domain 1"/>
    <property type="match status" value="1"/>
</dbReference>
<dbReference type="SUPFAM" id="SSF52096">
    <property type="entry name" value="ClpP/crotonase"/>
    <property type="match status" value="1"/>
</dbReference>
<keyword evidence="3" id="KW-1133">Transmembrane helix</keyword>
<comment type="caution">
    <text evidence="4">The sequence shown here is derived from an EMBL/GenBank/DDBJ whole genome shotgun (WGS) entry which is preliminary data.</text>
</comment>
<keyword evidence="3" id="KW-0812">Transmembrane</keyword>
<dbReference type="PANTHER" id="PTHR11941">
    <property type="entry name" value="ENOYL-COA HYDRATASE-RELATED"/>
    <property type="match status" value="1"/>
</dbReference>
<comment type="pathway">
    <text evidence="1">Mycotoxin biosynthesis.</text>
</comment>
<evidence type="ECO:0000256" key="1">
    <source>
        <dbReference type="ARBA" id="ARBA00004685"/>
    </source>
</evidence>
<name>A0A9P4M5Q0_9PEZI</name>
<dbReference type="GO" id="GO:0006635">
    <property type="term" value="P:fatty acid beta-oxidation"/>
    <property type="evidence" value="ECO:0007669"/>
    <property type="project" value="TreeGrafter"/>
</dbReference>
<dbReference type="CDD" id="cd06558">
    <property type="entry name" value="crotonase-like"/>
    <property type="match status" value="1"/>
</dbReference>
<dbReference type="GO" id="GO:0005777">
    <property type="term" value="C:peroxisome"/>
    <property type="evidence" value="ECO:0007669"/>
    <property type="project" value="TreeGrafter"/>
</dbReference>
<dbReference type="FunFam" id="3.90.226.10:FF:000113">
    <property type="entry name" value="Enoyl-CoA hydratase/isomerase family protein (AFU_orthologue AFUA_2G14850)"/>
    <property type="match status" value="1"/>
</dbReference>
<reference evidence="4" key="1">
    <citation type="journal article" date="2020" name="Stud. Mycol.">
        <title>101 Dothideomycetes genomes: a test case for predicting lifestyles and emergence of pathogens.</title>
        <authorList>
            <person name="Haridas S."/>
            <person name="Albert R."/>
            <person name="Binder M."/>
            <person name="Bloem J."/>
            <person name="Labutti K."/>
            <person name="Salamov A."/>
            <person name="Andreopoulos B."/>
            <person name="Baker S."/>
            <person name="Barry K."/>
            <person name="Bills G."/>
            <person name="Bluhm B."/>
            <person name="Cannon C."/>
            <person name="Castanera R."/>
            <person name="Culley D."/>
            <person name="Daum C."/>
            <person name="Ezra D."/>
            <person name="Gonzalez J."/>
            <person name="Henrissat B."/>
            <person name="Kuo A."/>
            <person name="Liang C."/>
            <person name="Lipzen A."/>
            <person name="Lutzoni F."/>
            <person name="Magnuson J."/>
            <person name="Mondo S."/>
            <person name="Nolan M."/>
            <person name="Ohm R."/>
            <person name="Pangilinan J."/>
            <person name="Park H.-J."/>
            <person name="Ramirez L."/>
            <person name="Alfaro M."/>
            <person name="Sun H."/>
            <person name="Tritt A."/>
            <person name="Yoshinaga Y."/>
            <person name="Zwiers L.-H."/>
            <person name="Turgeon B."/>
            <person name="Goodwin S."/>
            <person name="Spatafora J."/>
            <person name="Crous P."/>
            <person name="Grigoriev I."/>
        </authorList>
    </citation>
    <scope>NUCLEOTIDE SEQUENCE</scope>
    <source>
        <strain evidence="4">CBS 133067</strain>
    </source>
</reference>
<feature type="transmembrane region" description="Helical" evidence="3">
    <location>
        <begin position="104"/>
        <end position="125"/>
    </location>
</feature>
<accession>A0A9P4M5Q0</accession>
<evidence type="ECO:0000313" key="4">
    <source>
        <dbReference type="EMBL" id="KAF2095532.1"/>
    </source>
</evidence>
<gene>
    <name evidence="4" type="ORF">NA57DRAFT_79253</name>
</gene>
<organism evidence="4 5">
    <name type="scientific">Rhizodiscina lignyota</name>
    <dbReference type="NCBI Taxonomy" id="1504668"/>
    <lineage>
        <taxon>Eukaryota</taxon>
        <taxon>Fungi</taxon>
        <taxon>Dikarya</taxon>
        <taxon>Ascomycota</taxon>
        <taxon>Pezizomycotina</taxon>
        <taxon>Dothideomycetes</taxon>
        <taxon>Pleosporomycetidae</taxon>
        <taxon>Aulographales</taxon>
        <taxon>Rhizodiscinaceae</taxon>
        <taxon>Rhizodiscina</taxon>
    </lineage>
</organism>
<evidence type="ECO:0000313" key="5">
    <source>
        <dbReference type="Proteomes" id="UP000799772"/>
    </source>
</evidence>
<keyword evidence="3" id="KW-0472">Membrane</keyword>
<dbReference type="EMBL" id="ML978131">
    <property type="protein sequence ID" value="KAF2095532.1"/>
    <property type="molecule type" value="Genomic_DNA"/>
</dbReference>
<protein>
    <submittedName>
        <fullName evidence="4">Enoyl-CoA hydratase</fullName>
    </submittedName>
</protein>
<evidence type="ECO:0000256" key="3">
    <source>
        <dbReference type="SAM" id="Phobius"/>
    </source>
</evidence>
<dbReference type="OrthoDB" id="1696280at2759"/>
<sequence>MEASYGDDLLVERRPGNIFVITMKRGPENRLNVKYCQKMIKVYHDIQNELGGNKEGGPDSDGAVILKGNDYKYFTTGLDLDERDSSAFTSSDGFYPLLHTIVDFPYPTIALITGHVFGGACLLAMSHDYRIMNSRRGFFSMPPANLGLHFDGMGSLLRAKLAPQVARKVLLEAHKFTGKEAFQDGVVDAIAEPEQMFDVALQYAEKWKSKSKMGVYGVLRNELLGDAAEKFQKLSYVHSRPTNRRPKLKL</sequence>
<evidence type="ECO:0000256" key="2">
    <source>
        <dbReference type="ARBA" id="ARBA00023026"/>
    </source>
</evidence>